<dbReference type="Proteomes" id="UP000469194">
    <property type="component" value="Unassembled WGS sequence"/>
</dbReference>
<evidence type="ECO:0000313" key="2">
    <source>
        <dbReference type="Proteomes" id="UP000469194"/>
    </source>
</evidence>
<proteinExistence type="predicted"/>
<gene>
    <name evidence="1" type="ORF">GFD25_11620</name>
</gene>
<name>A0A6N9Z7X7_9BIFI</name>
<comment type="caution">
    <text evidence="1">The sequence shown here is derived from an EMBL/GenBank/DDBJ whole genome shotgun (WGS) entry which is preliminary data.</text>
</comment>
<keyword evidence="2" id="KW-1185">Reference proteome</keyword>
<dbReference type="RefSeq" id="WP_163233018.1">
    <property type="nucleotide sequence ID" value="NZ_WHZW01000036.1"/>
</dbReference>
<evidence type="ECO:0000313" key="1">
    <source>
        <dbReference type="EMBL" id="NEG90611.1"/>
    </source>
</evidence>
<reference evidence="1 2" key="1">
    <citation type="submission" date="2019-10" db="EMBL/GenBank/DDBJ databases">
        <title>Bifidobacterium from non-human primates.</title>
        <authorList>
            <person name="Modesto M."/>
        </authorList>
    </citation>
    <scope>NUCLEOTIDE SEQUENCE [LARGE SCALE GENOMIC DNA]</scope>
    <source>
        <strain evidence="1 2">TRE17</strain>
    </source>
</reference>
<dbReference type="AlphaFoldDB" id="A0A6N9Z7X7"/>
<dbReference type="EMBL" id="WHZW01000036">
    <property type="protein sequence ID" value="NEG90611.1"/>
    <property type="molecule type" value="Genomic_DNA"/>
</dbReference>
<accession>A0A6N9Z7X7</accession>
<protein>
    <submittedName>
        <fullName evidence="1">Uncharacterized protein</fullName>
    </submittedName>
</protein>
<sequence length="170" mass="17273">MGAIALTGQTLGRTSLNLTAGTVTKSVPVTVTSRNILSYGPATGNGLTATVNTDGSLHVTGTATKQWSGLGWKFPVPYKGTATLSVPATVSGLSVSVKCLDAAGQIIGTQIQPNTSGQIPDTATHLRLDILCSQATPTAVTGDMKIQLEAGNSAHPWMKPDNTSLNGGGV</sequence>
<organism evidence="1 2">
    <name type="scientific">Bifidobacterium aerophilum</name>
    <dbReference type="NCBI Taxonomy" id="1798155"/>
    <lineage>
        <taxon>Bacteria</taxon>
        <taxon>Bacillati</taxon>
        <taxon>Actinomycetota</taxon>
        <taxon>Actinomycetes</taxon>
        <taxon>Bifidobacteriales</taxon>
        <taxon>Bifidobacteriaceae</taxon>
        <taxon>Bifidobacterium</taxon>
    </lineage>
</organism>